<keyword evidence="5 11" id="KW-0812">Transmembrane</keyword>
<proteinExistence type="inferred from homology"/>
<dbReference type="Pfam" id="PF00593">
    <property type="entry name" value="TonB_dep_Rec_b-barrel"/>
    <property type="match status" value="1"/>
</dbReference>
<keyword evidence="4 11" id="KW-1134">Transmembrane beta strand</keyword>
<keyword evidence="6 14" id="KW-0732">Signal</keyword>
<evidence type="ECO:0000259" key="15">
    <source>
        <dbReference type="Pfam" id="PF00593"/>
    </source>
</evidence>
<dbReference type="CDD" id="cd01347">
    <property type="entry name" value="ligand_gated_channel"/>
    <property type="match status" value="1"/>
</dbReference>
<dbReference type="InterPro" id="IPR039426">
    <property type="entry name" value="TonB-dep_rcpt-like"/>
</dbReference>
<evidence type="ECO:0000256" key="12">
    <source>
        <dbReference type="PROSITE-ProRule" id="PRU10144"/>
    </source>
</evidence>
<evidence type="ECO:0000256" key="4">
    <source>
        <dbReference type="ARBA" id="ARBA00022452"/>
    </source>
</evidence>
<evidence type="ECO:0000256" key="2">
    <source>
        <dbReference type="ARBA" id="ARBA00009810"/>
    </source>
</evidence>
<comment type="subcellular location">
    <subcellularLocation>
        <location evidence="1 11">Cell outer membrane</location>
        <topology evidence="1 11">Multi-pass membrane protein</topology>
    </subcellularLocation>
</comment>
<feature type="domain" description="TonB-dependent receptor-like beta-barrel" evidence="15">
    <location>
        <begin position="259"/>
        <end position="636"/>
    </location>
</feature>
<evidence type="ECO:0000256" key="9">
    <source>
        <dbReference type="ARBA" id="ARBA00023170"/>
    </source>
</evidence>
<evidence type="ECO:0000313" key="17">
    <source>
        <dbReference type="EMBL" id="ATQ78368.1"/>
    </source>
</evidence>
<evidence type="ECO:0000256" key="7">
    <source>
        <dbReference type="ARBA" id="ARBA00023077"/>
    </source>
</evidence>
<evidence type="ECO:0000256" key="10">
    <source>
        <dbReference type="ARBA" id="ARBA00023237"/>
    </source>
</evidence>
<dbReference type="Gene3D" id="2.170.130.10">
    <property type="entry name" value="TonB-dependent receptor, plug domain"/>
    <property type="match status" value="1"/>
</dbReference>
<dbReference type="InterPro" id="IPR037066">
    <property type="entry name" value="Plug_dom_sf"/>
</dbReference>
<feature type="signal peptide" evidence="14">
    <location>
        <begin position="1"/>
        <end position="30"/>
    </location>
</feature>
<feature type="chain" id="PRO_5013944533" evidence="14">
    <location>
        <begin position="31"/>
        <end position="677"/>
    </location>
</feature>
<dbReference type="RefSeq" id="WP_099881339.1">
    <property type="nucleotide sequence ID" value="NZ_CP024608.1"/>
</dbReference>
<dbReference type="PROSITE" id="PS52016">
    <property type="entry name" value="TONB_DEPENDENT_REC_3"/>
    <property type="match status" value="1"/>
</dbReference>
<dbReference type="OrthoDB" id="183532at2"/>
<dbReference type="Proteomes" id="UP000229897">
    <property type="component" value="Chromosome"/>
</dbReference>
<evidence type="ECO:0000259" key="16">
    <source>
        <dbReference type="Pfam" id="PF07715"/>
    </source>
</evidence>
<dbReference type="AlphaFoldDB" id="A0A2D2DTR0"/>
<dbReference type="Pfam" id="PF07715">
    <property type="entry name" value="Plug"/>
    <property type="match status" value="1"/>
</dbReference>
<dbReference type="GO" id="GO:0015344">
    <property type="term" value="F:siderophore uptake transmembrane transporter activity"/>
    <property type="evidence" value="ECO:0007669"/>
    <property type="project" value="TreeGrafter"/>
</dbReference>
<sequence>MHPTPNHPLRPALAAVFATALASTAPLAVAEPDHHQDLNALPIEQLLNLEIITASKFAQKISEAPSSVSVITAEDIRRFGYRSLADILRSVRGVYVTDDRNYSYVGTRGSGRPGDFNTRLLILVDGRRLNDMVFDQGAVGTEFPIDVSLVERVEFVPGPGSAMYGSSAFFGVVNVLTKTGATHQGTTVSASAASAGTRKARLASGFARANGIDLLLGASWLERKGSDQYFPEYDDAAHNFGVARNLDHDGYKRAFAKLSWGSVAASAYLGRRTRGISTASYGQQFNDPRSRTVDEYASASASWQAALSPTLEVHAGVNLHRYRYQGTYIYVPDSATVNIDAAESRTVASEVRLLSTAFRNHKIIAGAEYASDGKRMLSNHDLDPYTFSLLSDSPKKRAGVYLQDEFRLGERVILNAGLRHDHDDEGGGVSNPRIALIVKAAAHTTLKALYGTAYRSPNAYERYYATNTGFKLNPALRPEHIKTYELIGEYFPSENFRASASVFQYRFTDLIALATDPLDSKLVQSNIDSARSKGAEFEAEWLRDDGSSLKTSVSLQYVHNGANGEWLSNSPRQLFKLNYAKPLRRDTLRAALEYQFTSRRRTAADGHIGGFGLFNVTVLGHPMGKHLELSASIYNLLDKHYADSASEEHYDSSSPARHLNAIGQDGRSWRLQASYTF</sequence>
<dbReference type="Gene3D" id="2.40.170.20">
    <property type="entry name" value="TonB-dependent receptor, beta-barrel domain"/>
    <property type="match status" value="1"/>
</dbReference>
<dbReference type="GO" id="GO:0009279">
    <property type="term" value="C:cell outer membrane"/>
    <property type="evidence" value="ECO:0007669"/>
    <property type="project" value="UniProtKB-SubCell"/>
</dbReference>
<keyword evidence="7 13" id="KW-0798">TonB box</keyword>
<feature type="domain" description="TonB-dependent receptor plug" evidence="16">
    <location>
        <begin position="61"/>
        <end position="172"/>
    </location>
</feature>
<evidence type="ECO:0000256" key="14">
    <source>
        <dbReference type="SAM" id="SignalP"/>
    </source>
</evidence>
<evidence type="ECO:0000256" key="1">
    <source>
        <dbReference type="ARBA" id="ARBA00004571"/>
    </source>
</evidence>
<evidence type="ECO:0000256" key="6">
    <source>
        <dbReference type="ARBA" id="ARBA00022729"/>
    </source>
</evidence>
<dbReference type="KEGG" id="mass:CR152_30555"/>
<name>A0A2D2DTR0_9BURK</name>
<evidence type="ECO:0000313" key="18">
    <source>
        <dbReference type="Proteomes" id="UP000229897"/>
    </source>
</evidence>
<evidence type="ECO:0000256" key="8">
    <source>
        <dbReference type="ARBA" id="ARBA00023136"/>
    </source>
</evidence>
<protein>
    <submittedName>
        <fullName evidence="17">TonB-dependent receptor</fullName>
    </submittedName>
</protein>
<dbReference type="InterPro" id="IPR010917">
    <property type="entry name" value="TonB_rcpt_CS"/>
</dbReference>
<gene>
    <name evidence="17" type="ORF">CR152_30555</name>
</gene>
<dbReference type="EMBL" id="CP024608">
    <property type="protein sequence ID" value="ATQ78368.1"/>
    <property type="molecule type" value="Genomic_DNA"/>
</dbReference>
<keyword evidence="9 17" id="KW-0675">Receptor</keyword>
<dbReference type="InterPro" id="IPR036942">
    <property type="entry name" value="Beta-barrel_TonB_sf"/>
</dbReference>
<dbReference type="InterPro" id="IPR000531">
    <property type="entry name" value="Beta-barrel_TonB"/>
</dbReference>
<keyword evidence="8 11" id="KW-0472">Membrane</keyword>
<feature type="short sequence motif" description="TonB C-terminal box" evidence="12">
    <location>
        <begin position="660"/>
        <end position="677"/>
    </location>
</feature>
<dbReference type="InterPro" id="IPR012910">
    <property type="entry name" value="Plug_dom"/>
</dbReference>
<keyword evidence="10 11" id="KW-0998">Cell outer membrane</keyword>
<evidence type="ECO:0000256" key="3">
    <source>
        <dbReference type="ARBA" id="ARBA00022448"/>
    </source>
</evidence>
<keyword evidence="18" id="KW-1185">Reference proteome</keyword>
<comment type="similarity">
    <text evidence="2 11 13">Belongs to the TonB-dependent receptor family.</text>
</comment>
<dbReference type="PROSITE" id="PS01156">
    <property type="entry name" value="TONB_DEPENDENT_REC_2"/>
    <property type="match status" value="1"/>
</dbReference>
<dbReference type="SUPFAM" id="SSF56935">
    <property type="entry name" value="Porins"/>
    <property type="match status" value="1"/>
</dbReference>
<dbReference type="GO" id="GO:0044718">
    <property type="term" value="P:siderophore transmembrane transport"/>
    <property type="evidence" value="ECO:0007669"/>
    <property type="project" value="TreeGrafter"/>
</dbReference>
<reference evidence="17" key="1">
    <citation type="submission" date="2017-10" db="EMBL/GenBank/DDBJ databases">
        <title>Massilia psychrophilum sp. nov., a novel purple-pigmented bacterium isolated from Tianshan glacier, Xinjiang Municipality, China.</title>
        <authorList>
            <person name="Wang H."/>
        </authorList>
    </citation>
    <scope>NUCLEOTIDE SEQUENCE [LARGE SCALE GENOMIC DNA]</scope>
    <source>
        <strain evidence="17">B2</strain>
    </source>
</reference>
<dbReference type="PANTHER" id="PTHR30069:SF29">
    <property type="entry name" value="HEMOGLOBIN AND HEMOGLOBIN-HAPTOGLOBIN-BINDING PROTEIN 1-RELATED"/>
    <property type="match status" value="1"/>
</dbReference>
<accession>A0A2D2DTR0</accession>
<evidence type="ECO:0000256" key="13">
    <source>
        <dbReference type="RuleBase" id="RU003357"/>
    </source>
</evidence>
<evidence type="ECO:0000256" key="11">
    <source>
        <dbReference type="PROSITE-ProRule" id="PRU01360"/>
    </source>
</evidence>
<keyword evidence="3 11" id="KW-0813">Transport</keyword>
<dbReference type="PANTHER" id="PTHR30069">
    <property type="entry name" value="TONB-DEPENDENT OUTER MEMBRANE RECEPTOR"/>
    <property type="match status" value="1"/>
</dbReference>
<organism evidence="17 18">
    <name type="scientific">Massilia violaceinigra</name>
    <dbReference type="NCBI Taxonomy" id="2045208"/>
    <lineage>
        <taxon>Bacteria</taxon>
        <taxon>Pseudomonadati</taxon>
        <taxon>Pseudomonadota</taxon>
        <taxon>Betaproteobacteria</taxon>
        <taxon>Burkholderiales</taxon>
        <taxon>Oxalobacteraceae</taxon>
        <taxon>Telluria group</taxon>
        <taxon>Massilia</taxon>
    </lineage>
</organism>
<evidence type="ECO:0000256" key="5">
    <source>
        <dbReference type="ARBA" id="ARBA00022692"/>
    </source>
</evidence>